<keyword evidence="2 5" id="KW-0812">Transmembrane</keyword>
<evidence type="ECO:0000313" key="7">
    <source>
        <dbReference type="EMBL" id="MBU5593344.1"/>
    </source>
</evidence>
<dbReference type="Proteomes" id="UP000736583">
    <property type="component" value="Unassembled WGS sequence"/>
</dbReference>
<proteinExistence type="predicted"/>
<evidence type="ECO:0000256" key="2">
    <source>
        <dbReference type="ARBA" id="ARBA00022692"/>
    </source>
</evidence>
<gene>
    <name evidence="7" type="ORF">KQI89_16460</name>
</gene>
<evidence type="ECO:0000256" key="1">
    <source>
        <dbReference type="ARBA" id="ARBA00004141"/>
    </source>
</evidence>
<feature type="transmembrane region" description="Helical" evidence="5">
    <location>
        <begin position="124"/>
        <end position="147"/>
    </location>
</feature>
<comment type="caution">
    <text evidence="7">The sequence shown here is derived from an EMBL/GenBank/DDBJ whole genome shotgun (WGS) entry which is preliminary data.</text>
</comment>
<accession>A0ABS6F4C8</accession>
<keyword evidence="4 5" id="KW-0472">Membrane</keyword>
<name>A0ABS6F4C8_9CLOT</name>
<dbReference type="RefSeq" id="WP_216458004.1">
    <property type="nucleotide sequence ID" value="NZ_JAHLQL010000008.1"/>
</dbReference>
<dbReference type="InterPro" id="IPR000412">
    <property type="entry name" value="ABC_2_transport"/>
</dbReference>
<dbReference type="Pfam" id="PF12698">
    <property type="entry name" value="ABC2_membrane_3"/>
    <property type="match status" value="1"/>
</dbReference>
<keyword evidence="3 5" id="KW-1133">Transmembrane helix</keyword>
<feature type="transmembrane region" description="Helical" evidence="5">
    <location>
        <begin position="18"/>
        <end position="35"/>
    </location>
</feature>
<dbReference type="InterPro" id="IPR013525">
    <property type="entry name" value="ABC2_TM"/>
</dbReference>
<dbReference type="InterPro" id="IPR047817">
    <property type="entry name" value="ABC2_TM_bact-type"/>
</dbReference>
<evidence type="ECO:0000259" key="6">
    <source>
        <dbReference type="PROSITE" id="PS51012"/>
    </source>
</evidence>
<feature type="transmembrane region" description="Helical" evidence="5">
    <location>
        <begin position="47"/>
        <end position="69"/>
    </location>
</feature>
<feature type="transmembrane region" description="Helical" evidence="5">
    <location>
        <begin position="212"/>
        <end position="231"/>
    </location>
</feature>
<dbReference type="PANTHER" id="PTHR43229">
    <property type="entry name" value="NODULATION PROTEIN J"/>
    <property type="match status" value="1"/>
</dbReference>
<evidence type="ECO:0000256" key="4">
    <source>
        <dbReference type="ARBA" id="ARBA00023136"/>
    </source>
</evidence>
<feature type="transmembrane region" description="Helical" evidence="5">
    <location>
        <begin position="90"/>
        <end position="118"/>
    </location>
</feature>
<protein>
    <submittedName>
        <fullName evidence="7">ABC transporter permease</fullName>
    </submittedName>
</protein>
<feature type="domain" description="ABC transmembrane type-2" evidence="6">
    <location>
        <begin position="12"/>
        <end position="234"/>
    </location>
</feature>
<dbReference type="PIRSF" id="PIRSF006648">
    <property type="entry name" value="DrrB"/>
    <property type="match status" value="1"/>
</dbReference>
<keyword evidence="8" id="KW-1185">Reference proteome</keyword>
<organism evidence="7 8">
    <name type="scientific">Clostridium simiarum</name>
    <dbReference type="NCBI Taxonomy" id="2841506"/>
    <lineage>
        <taxon>Bacteria</taxon>
        <taxon>Bacillati</taxon>
        <taxon>Bacillota</taxon>
        <taxon>Clostridia</taxon>
        <taxon>Eubacteriales</taxon>
        <taxon>Clostridiaceae</taxon>
        <taxon>Clostridium</taxon>
    </lineage>
</organism>
<dbReference type="EMBL" id="JAHLQL010000008">
    <property type="protein sequence ID" value="MBU5593344.1"/>
    <property type="molecule type" value="Genomic_DNA"/>
</dbReference>
<dbReference type="PANTHER" id="PTHR43229:SF2">
    <property type="entry name" value="NODULATION PROTEIN J"/>
    <property type="match status" value="1"/>
</dbReference>
<evidence type="ECO:0000256" key="3">
    <source>
        <dbReference type="ARBA" id="ARBA00022989"/>
    </source>
</evidence>
<comment type="subcellular location">
    <subcellularLocation>
        <location evidence="1">Membrane</location>
        <topology evidence="1">Multi-pass membrane protein</topology>
    </subcellularLocation>
</comment>
<evidence type="ECO:0000256" key="5">
    <source>
        <dbReference type="SAM" id="Phobius"/>
    </source>
</evidence>
<reference evidence="7 8" key="1">
    <citation type="submission" date="2021-06" db="EMBL/GenBank/DDBJ databases">
        <authorList>
            <person name="Sun Q."/>
            <person name="Li D."/>
        </authorList>
    </citation>
    <scope>NUCLEOTIDE SEQUENCE [LARGE SCALE GENOMIC DNA]</scope>
    <source>
        <strain evidence="7 8">MSJ-4</strain>
    </source>
</reference>
<dbReference type="PROSITE" id="PS51012">
    <property type="entry name" value="ABC_TM2"/>
    <property type="match status" value="1"/>
</dbReference>
<feature type="transmembrane region" description="Helical" evidence="5">
    <location>
        <begin position="154"/>
        <end position="173"/>
    </location>
</feature>
<dbReference type="InterPro" id="IPR051784">
    <property type="entry name" value="Nod_factor_ABC_transporter"/>
</dbReference>
<evidence type="ECO:0000313" key="8">
    <source>
        <dbReference type="Proteomes" id="UP000736583"/>
    </source>
</evidence>
<sequence>MRFLPFAIRNYKELLRDLLSLVFSMGLPIIFLLMQKNMPIYGFKIENFTPGVVIFSFAFISLFSGMLIAKDRCSSFLTRLFASPLSAFDYIVGYSLPLLLMALLQSIVCFITAIFLGLPLHINILLTILLFIPVAMLFIGIGLLLGCVFNDKQVGGIASILITFSTLASGMWFDLNLMGNTLKTIARVLPFAHAVDAARATLTGNYASILPHLPWVLGHAIVTYIVAVLIFRKRMLNGNM</sequence>